<reference evidence="3" key="1">
    <citation type="submission" date="2016-10" db="EMBL/GenBank/DDBJ databases">
        <title>High microdiversification within the ubiquitous acI lineage of Actinobacteria.</title>
        <authorList>
            <person name="Neuenschwander S.M."/>
            <person name="Salcher M."/>
            <person name="Ghai R."/>
            <person name="Pernthaler J."/>
        </authorList>
    </citation>
    <scope>NUCLEOTIDE SEQUENCE [LARGE SCALE GENOMIC DNA]</scope>
</reference>
<keyword evidence="3" id="KW-1185">Reference proteome</keyword>
<keyword evidence="2" id="KW-0808">Transferase</keyword>
<keyword evidence="1" id="KW-1133">Transmembrane helix</keyword>
<dbReference type="EMBL" id="CP016768">
    <property type="protein sequence ID" value="ASY09482.1"/>
    <property type="molecule type" value="Genomic_DNA"/>
</dbReference>
<dbReference type="InterPro" id="IPR043130">
    <property type="entry name" value="CDP-OH_PTrfase_TM_dom"/>
</dbReference>
<dbReference type="RefSeq" id="WP_095680792.1">
    <property type="nucleotide sequence ID" value="NZ_CP016768.2"/>
</dbReference>
<dbReference type="KEGG" id="abam:B1s21122_03920"/>
<dbReference type="GO" id="GO:0008654">
    <property type="term" value="P:phospholipid biosynthetic process"/>
    <property type="evidence" value="ECO:0007669"/>
    <property type="project" value="InterPro"/>
</dbReference>
<evidence type="ECO:0000256" key="1">
    <source>
        <dbReference type="SAM" id="Phobius"/>
    </source>
</evidence>
<accession>A0A249JY95</accession>
<dbReference type="Pfam" id="PF01066">
    <property type="entry name" value="CDP-OH_P_transf"/>
    <property type="match status" value="1"/>
</dbReference>
<gene>
    <name evidence="2" type="ORF">B1s21122_03920</name>
</gene>
<dbReference type="OrthoDB" id="5195266at2"/>
<dbReference type="GO" id="GO:0016780">
    <property type="term" value="F:phosphotransferase activity, for other substituted phosphate groups"/>
    <property type="evidence" value="ECO:0007669"/>
    <property type="project" value="InterPro"/>
</dbReference>
<keyword evidence="1" id="KW-0472">Membrane</keyword>
<name>A0A249JY95_9ACTN</name>
<keyword evidence="1" id="KW-0812">Transmembrane</keyword>
<feature type="transmembrane region" description="Helical" evidence="1">
    <location>
        <begin position="66"/>
        <end position="87"/>
    </location>
</feature>
<feature type="transmembrane region" description="Helical" evidence="1">
    <location>
        <begin position="108"/>
        <end position="131"/>
    </location>
</feature>
<dbReference type="AlphaFoldDB" id="A0A249JY95"/>
<evidence type="ECO:0000313" key="3">
    <source>
        <dbReference type="Proteomes" id="UP000217153"/>
    </source>
</evidence>
<protein>
    <submittedName>
        <fullName evidence="2">CDP-diacylglycerol--glycerol-3-phosphate 3-phosphatidyltransferase</fullName>
    </submittedName>
</protein>
<evidence type="ECO:0000313" key="2">
    <source>
        <dbReference type="EMBL" id="ASY09482.1"/>
    </source>
</evidence>
<dbReference type="Proteomes" id="UP000217153">
    <property type="component" value="Chromosome"/>
</dbReference>
<dbReference type="Gene3D" id="1.20.120.1760">
    <property type="match status" value="1"/>
</dbReference>
<proteinExistence type="predicted"/>
<dbReference type="InterPro" id="IPR000462">
    <property type="entry name" value="CDP-OH_P_trans"/>
</dbReference>
<sequence length="205" mass="22225">MSKNEFYLAWSKLHGDAKIAGIVKGWLSISFSTSKALARIRITPNALTILGLVFGVLLYMNANAIWAPLILVISLICDGVDGSLAIITGKSSKWGALLDSVVDRLTEVFWILALYSLVVDSKILIAVLILASAQEYLRARAGGVGLTQVGVVTLAERPVRASFVFVALVAFNLNLEILNQITFVWLILQAFSFLTVAKFVAAKLN</sequence>
<dbReference type="GO" id="GO:0016020">
    <property type="term" value="C:membrane"/>
    <property type="evidence" value="ECO:0007669"/>
    <property type="project" value="InterPro"/>
</dbReference>
<organism evidence="2 3">
    <name type="scientific">Candidatus Nanopelagicus limnae</name>
    <dbReference type="NCBI Taxonomy" id="1884634"/>
    <lineage>
        <taxon>Bacteria</taxon>
        <taxon>Bacillati</taxon>
        <taxon>Actinomycetota</taxon>
        <taxon>Actinomycetes</taxon>
        <taxon>Candidatus Nanopelagicales</taxon>
        <taxon>Candidatus Nanopelagicaceae</taxon>
        <taxon>Candidatus Nanopelagicus</taxon>
    </lineage>
</organism>
<feature type="transmembrane region" description="Helical" evidence="1">
    <location>
        <begin position="42"/>
        <end position="60"/>
    </location>
</feature>